<proteinExistence type="predicted"/>
<sequence>MRQPESPIMFIQVIVSKLTISVCIISFSAVRNIQKTAGSSHAFTSITKSSHSRSAQLIVNCRCGANSVFWSIYQARYCLAKEK</sequence>
<dbReference type="EMBL" id="GBRH01202513">
    <property type="protein sequence ID" value="JAD95382.1"/>
    <property type="molecule type" value="Transcribed_RNA"/>
</dbReference>
<reference evidence="1" key="2">
    <citation type="journal article" date="2015" name="Data Brief">
        <title>Shoot transcriptome of the giant reed, Arundo donax.</title>
        <authorList>
            <person name="Barrero R.A."/>
            <person name="Guerrero F.D."/>
            <person name="Moolhuijzen P."/>
            <person name="Goolsby J.A."/>
            <person name="Tidwell J."/>
            <person name="Bellgard S.E."/>
            <person name="Bellgard M.I."/>
        </authorList>
    </citation>
    <scope>NUCLEOTIDE SEQUENCE</scope>
    <source>
        <tissue evidence="1">Shoot tissue taken approximately 20 cm above the soil surface</tissue>
    </source>
</reference>
<evidence type="ECO:0000313" key="1">
    <source>
        <dbReference type="EMBL" id="JAD95382.1"/>
    </source>
</evidence>
<organism evidence="1">
    <name type="scientific">Arundo donax</name>
    <name type="common">Giant reed</name>
    <name type="synonym">Donax arundinaceus</name>
    <dbReference type="NCBI Taxonomy" id="35708"/>
    <lineage>
        <taxon>Eukaryota</taxon>
        <taxon>Viridiplantae</taxon>
        <taxon>Streptophyta</taxon>
        <taxon>Embryophyta</taxon>
        <taxon>Tracheophyta</taxon>
        <taxon>Spermatophyta</taxon>
        <taxon>Magnoliopsida</taxon>
        <taxon>Liliopsida</taxon>
        <taxon>Poales</taxon>
        <taxon>Poaceae</taxon>
        <taxon>PACMAD clade</taxon>
        <taxon>Arundinoideae</taxon>
        <taxon>Arundineae</taxon>
        <taxon>Arundo</taxon>
    </lineage>
</organism>
<accession>A0A0A9EH60</accession>
<protein>
    <submittedName>
        <fullName evidence="1">Uncharacterized protein</fullName>
    </submittedName>
</protein>
<reference evidence="1" key="1">
    <citation type="submission" date="2014-09" db="EMBL/GenBank/DDBJ databases">
        <authorList>
            <person name="Magalhaes I.L.F."/>
            <person name="Oliveira U."/>
            <person name="Santos F.R."/>
            <person name="Vidigal T.H.D.A."/>
            <person name="Brescovit A.D."/>
            <person name="Santos A.J."/>
        </authorList>
    </citation>
    <scope>NUCLEOTIDE SEQUENCE</scope>
    <source>
        <tissue evidence="1">Shoot tissue taken approximately 20 cm above the soil surface</tissue>
    </source>
</reference>
<dbReference type="AlphaFoldDB" id="A0A0A9EH60"/>
<name>A0A0A9EH60_ARUDO</name>